<dbReference type="NCBIfam" id="TIGR01444">
    <property type="entry name" value="fkbM_fam"/>
    <property type="match status" value="1"/>
</dbReference>
<dbReference type="Pfam" id="PF05050">
    <property type="entry name" value="Methyltransf_21"/>
    <property type="match status" value="1"/>
</dbReference>
<dbReference type="AlphaFoldDB" id="A0AAE0BLV3"/>
<dbReference type="Proteomes" id="UP001190700">
    <property type="component" value="Unassembled WGS sequence"/>
</dbReference>
<protein>
    <recommendedName>
        <fullName evidence="2">Methyltransferase FkbM domain-containing protein</fullName>
    </recommendedName>
</protein>
<reference evidence="3 4" key="1">
    <citation type="journal article" date="2015" name="Genome Biol. Evol.">
        <title>Comparative Genomics of a Bacterivorous Green Alga Reveals Evolutionary Causalities and Consequences of Phago-Mixotrophic Mode of Nutrition.</title>
        <authorList>
            <person name="Burns J.A."/>
            <person name="Paasch A."/>
            <person name="Narechania A."/>
            <person name="Kim E."/>
        </authorList>
    </citation>
    <scope>NUCLEOTIDE SEQUENCE [LARGE SCALE GENOMIC DNA]</scope>
    <source>
        <strain evidence="3 4">PLY_AMNH</strain>
    </source>
</reference>
<organism evidence="3 4">
    <name type="scientific">Cymbomonas tetramitiformis</name>
    <dbReference type="NCBI Taxonomy" id="36881"/>
    <lineage>
        <taxon>Eukaryota</taxon>
        <taxon>Viridiplantae</taxon>
        <taxon>Chlorophyta</taxon>
        <taxon>Pyramimonadophyceae</taxon>
        <taxon>Pyramimonadales</taxon>
        <taxon>Pyramimonadaceae</taxon>
        <taxon>Cymbomonas</taxon>
    </lineage>
</organism>
<evidence type="ECO:0000313" key="3">
    <source>
        <dbReference type="EMBL" id="KAK3238032.1"/>
    </source>
</evidence>
<dbReference type="Gene3D" id="3.40.50.150">
    <property type="entry name" value="Vaccinia Virus protein VP39"/>
    <property type="match status" value="1"/>
</dbReference>
<keyword evidence="4" id="KW-1185">Reference proteome</keyword>
<evidence type="ECO:0000259" key="2">
    <source>
        <dbReference type="Pfam" id="PF05050"/>
    </source>
</evidence>
<evidence type="ECO:0000256" key="1">
    <source>
        <dbReference type="SAM" id="MobiDB-lite"/>
    </source>
</evidence>
<dbReference type="InterPro" id="IPR006342">
    <property type="entry name" value="FkbM_mtfrase"/>
</dbReference>
<dbReference type="PANTHER" id="PTHR34203">
    <property type="entry name" value="METHYLTRANSFERASE, FKBM FAMILY PROTEIN"/>
    <property type="match status" value="1"/>
</dbReference>
<feature type="region of interest" description="Disordered" evidence="1">
    <location>
        <begin position="9"/>
        <end position="36"/>
    </location>
</feature>
<evidence type="ECO:0000313" key="4">
    <source>
        <dbReference type="Proteomes" id="UP001190700"/>
    </source>
</evidence>
<dbReference type="InterPro" id="IPR052514">
    <property type="entry name" value="SAM-dependent_MTase"/>
</dbReference>
<sequence>MLLLRLSKLKSDSSDPSEDFSFGDANEPTPRVTGPRLCSPAIRANTRTSQDNSSGRQALAYLLDSKVEVRLKKTWTIPDFAFAYADPAKDNDVSSQMHHINGVEIPLTKLWYRKIHKCCAQKGALVLDVGANLGWYSLYAATLGCRVIAWEPVPLFKAFFQVGIEANKLEDSIEIRSRGVLDQPSGHSVDILVPEAGNWGTASINGANADACALGLEKNDCTRLTVQTERLDDVIRGEGPDVCMLKIDVEGYEPQVLKSAEKLITSRRVKNIMLEYSPGVFERLGRAVNPNPAETNDYYQHTSAFPEMLQELIANGYTLRHVDCIPGEGAWPCAKGNGGLRYANDTERWEAVWEQFHIIDEKQLAHDLRDANLLARSKGRVGNATKWGIEYSTQSFRARFGQSHNTDVLASL</sequence>
<accession>A0AAE0BLV3</accession>
<proteinExistence type="predicted"/>
<feature type="domain" description="Methyltransferase FkbM" evidence="2">
    <location>
        <begin position="128"/>
        <end position="318"/>
    </location>
</feature>
<dbReference type="InterPro" id="IPR029063">
    <property type="entry name" value="SAM-dependent_MTases_sf"/>
</dbReference>
<dbReference type="SUPFAM" id="SSF53335">
    <property type="entry name" value="S-adenosyl-L-methionine-dependent methyltransferases"/>
    <property type="match status" value="1"/>
</dbReference>
<dbReference type="EMBL" id="LGRX02034353">
    <property type="protein sequence ID" value="KAK3238032.1"/>
    <property type="molecule type" value="Genomic_DNA"/>
</dbReference>
<dbReference type="PANTHER" id="PTHR34203:SF13">
    <property type="entry name" value="EXPRESSED PROTEIN"/>
    <property type="match status" value="1"/>
</dbReference>
<gene>
    <name evidence="3" type="ORF">CYMTET_51926</name>
</gene>
<comment type="caution">
    <text evidence="3">The sequence shown here is derived from an EMBL/GenBank/DDBJ whole genome shotgun (WGS) entry which is preliminary data.</text>
</comment>
<name>A0AAE0BLV3_9CHLO</name>